<dbReference type="CDD" id="cd01837">
    <property type="entry name" value="SGNH_plant_lipase_like"/>
    <property type="match status" value="1"/>
</dbReference>
<evidence type="ECO:0000256" key="1">
    <source>
        <dbReference type="ARBA" id="ARBA00008668"/>
    </source>
</evidence>
<feature type="non-terminal residue" evidence="3">
    <location>
        <position position="1"/>
    </location>
</feature>
<dbReference type="GO" id="GO:0016298">
    <property type="term" value="F:lipase activity"/>
    <property type="evidence" value="ECO:0007669"/>
    <property type="project" value="TreeGrafter"/>
</dbReference>
<dbReference type="InterPro" id="IPR036514">
    <property type="entry name" value="SGNH_hydro_sf"/>
</dbReference>
<dbReference type="Gene3D" id="3.40.50.1110">
    <property type="entry name" value="SGNH hydrolase"/>
    <property type="match status" value="1"/>
</dbReference>
<evidence type="ECO:0000256" key="2">
    <source>
        <dbReference type="ARBA" id="ARBA00022729"/>
    </source>
</evidence>
<dbReference type="SUPFAM" id="SSF52266">
    <property type="entry name" value="SGNH hydrolase"/>
    <property type="match status" value="1"/>
</dbReference>
<comment type="caution">
    <text evidence="3">The sequence shown here is derived from an EMBL/GenBank/DDBJ whole genome shotgun (WGS) entry which is preliminary data.</text>
</comment>
<accession>A0A9D4XJJ1</accession>
<dbReference type="Proteomes" id="UP001058974">
    <property type="component" value="Chromosome 4"/>
</dbReference>
<dbReference type="InterPro" id="IPR001087">
    <property type="entry name" value="GDSL"/>
</dbReference>
<keyword evidence="2" id="KW-0732">Signal</keyword>
<name>A0A9D4XJJ1_PEA</name>
<evidence type="ECO:0000313" key="3">
    <source>
        <dbReference type="EMBL" id="KAI5422276.1"/>
    </source>
</evidence>
<comment type="similarity">
    <text evidence="1">Belongs to the 'GDSL' lipolytic enzyme family.</text>
</comment>
<dbReference type="InterPro" id="IPR035669">
    <property type="entry name" value="SGNH_plant_lipase-like"/>
</dbReference>
<gene>
    <name evidence="3" type="ORF">KIW84_045658</name>
</gene>
<dbReference type="PANTHER" id="PTHR45966:SF4">
    <property type="entry name" value="GDSL ESTERASE_LIPASE 5"/>
    <property type="match status" value="1"/>
</dbReference>
<evidence type="ECO:0008006" key="5">
    <source>
        <dbReference type="Google" id="ProtNLM"/>
    </source>
</evidence>
<dbReference type="AlphaFoldDB" id="A0A9D4XJJ1"/>
<dbReference type="InterPro" id="IPR044552">
    <property type="entry name" value="GLIP1-5/GLL25"/>
</dbReference>
<evidence type="ECO:0000313" key="4">
    <source>
        <dbReference type="Proteomes" id="UP001058974"/>
    </source>
</evidence>
<dbReference type="PANTHER" id="PTHR45966">
    <property type="entry name" value="GDSL-LIKE LIPASE/ACYLHYDROLASE"/>
    <property type="match status" value="1"/>
</dbReference>
<keyword evidence="4" id="KW-1185">Reference proteome</keyword>
<sequence length="381" mass="42912">SSLKMKKFFATTSSTFFHVFLIIALVSQTQTLGTKADSRSKKFIPLFIFGDSFLDAGNNNYINTTTYDQANFLPYGETYFKFPTGRFSDGRLISDFIAEYANIPLVPPFLQPGFNQYYNGVNFASGGAGALVETFQGSVIPLKTQARNFKKVTTWLRHKLGHSNSKTLLSNGVYMFSIGANDYLSPFLTNSDVLKYYSHSQYVGMVVGNFTSTIKEIYKRGARKFAILNLPPLGCLPGTRIIESQDKASCLDELSLLASIHNQALYVVLLKLEKQLKGFKFSLYDFNSDVTQMINHPLKYGLKEGKSACCGSGQYRGEYTCGGKRGEKHFELCVEPNENLFWDSYHLTESAYKQLAARMWDHTESSHTIGPYTIKDFFQDM</sequence>
<organism evidence="3 4">
    <name type="scientific">Pisum sativum</name>
    <name type="common">Garden pea</name>
    <name type="synonym">Lathyrus oleraceus</name>
    <dbReference type="NCBI Taxonomy" id="3888"/>
    <lineage>
        <taxon>Eukaryota</taxon>
        <taxon>Viridiplantae</taxon>
        <taxon>Streptophyta</taxon>
        <taxon>Embryophyta</taxon>
        <taxon>Tracheophyta</taxon>
        <taxon>Spermatophyta</taxon>
        <taxon>Magnoliopsida</taxon>
        <taxon>eudicotyledons</taxon>
        <taxon>Gunneridae</taxon>
        <taxon>Pentapetalae</taxon>
        <taxon>rosids</taxon>
        <taxon>fabids</taxon>
        <taxon>Fabales</taxon>
        <taxon>Fabaceae</taxon>
        <taxon>Papilionoideae</taxon>
        <taxon>50 kb inversion clade</taxon>
        <taxon>NPAAA clade</taxon>
        <taxon>Hologalegina</taxon>
        <taxon>IRL clade</taxon>
        <taxon>Fabeae</taxon>
        <taxon>Lathyrus</taxon>
    </lineage>
</organism>
<proteinExistence type="inferred from homology"/>
<reference evidence="3 4" key="1">
    <citation type="journal article" date="2022" name="Nat. Genet.">
        <title>Improved pea reference genome and pan-genome highlight genomic features and evolutionary characteristics.</title>
        <authorList>
            <person name="Yang T."/>
            <person name="Liu R."/>
            <person name="Luo Y."/>
            <person name="Hu S."/>
            <person name="Wang D."/>
            <person name="Wang C."/>
            <person name="Pandey M.K."/>
            <person name="Ge S."/>
            <person name="Xu Q."/>
            <person name="Li N."/>
            <person name="Li G."/>
            <person name="Huang Y."/>
            <person name="Saxena R.K."/>
            <person name="Ji Y."/>
            <person name="Li M."/>
            <person name="Yan X."/>
            <person name="He Y."/>
            <person name="Liu Y."/>
            <person name="Wang X."/>
            <person name="Xiang C."/>
            <person name="Varshney R.K."/>
            <person name="Ding H."/>
            <person name="Gao S."/>
            <person name="Zong X."/>
        </authorList>
    </citation>
    <scope>NUCLEOTIDE SEQUENCE [LARGE SCALE GENOMIC DNA]</scope>
    <source>
        <strain evidence="3 4">cv. Zhongwan 6</strain>
    </source>
</reference>
<dbReference type="EMBL" id="JAMSHJ010000004">
    <property type="protein sequence ID" value="KAI5422276.1"/>
    <property type="molecule type" value="Genomic_DNA"/>
</dbReference>
<dbReference type="Gramene" id="Psat04G0565800-T1">
    <property type="protein sequence ID" value="KAI5422276.1"/>
    <property type="gene ID" value="KIW84_045658"/>
</dbReference>
<protein>
    <recommendedName>
        <fullName evidence="5">GDSL esterase/lipase 5</fullName>
    </recommendedName>
</protein>
<dbReference type="Pfam" id="PF00657">
    <property type="entry name" value="Lipase_GDSL"/>
    <property type="match status" value="1"/>
</dbReference>